<name>A0A6A6ZD23_9PLEO</name>
<dbReference type="Proteomes" id="UP000799424">
    <property type="component" value="Unassembled WGS sequence"/>
</dbReference>
<protein>
    <submittedName>
        <fullName evidence="1">Uncharacterized protein</fullName>
    </submittedName>
</protein>
<sequence>MLFERYPRLPEPMVDSLMLLLCHLGHQKQPKSVITELQRLYPAEPTSAAWRVFNDYQASKYFVVSMSSSFVYCLPKALLETASMLRAPEPSSRATPVSFTVTRPQQPMRPEPVYMSFAQKRPFFKNAPATAGDLQLYTEAFHPMSHGLPSVDGHINNGKANATRYGSISQLDLGLCFETFFSPESCLHDNRCRWRHSPLTKAETAWLSNLGAESVEVYMKHNRCTPSEPEPTPWYPPHMFAV</sequence>
<organism evidence="1 2">
    <name type="scientific">Ophiobolus disseminans</name>
    <dbReference type="NCBI Taxonomy" id="1469910"/>
    <lineage>
        <taxon>Eukaryota</taxon>
        <taxon>Fungi</taxon>
        <taxon>Dikarya</taxon>
        <taxon>Ascomycota</taxon>
        <taxon>Pezizomycotina</taxon>
        <taxon>Dothideomycetes</taxon>
        <taxon>Pleosporomycetidae</taxon>
        <taxon>Pleosporales</taxon>
        <taxon>Pleosporineae</taxon>
        <taxon>Phaeosphaeriaceae</taxon>
        <taxon>Ophiobolus</taxon>
    </lineage>
</organism>
<evidence type="ECO:0000313" key="1">
    <source>
        <dbReference type="EMBL" id="KAF2819012.1"/>
    </source>
</evidence>
<proteinExistence type="predicted"/>
<reference evidence="1" key="1">
    <citation type="journal article" date="2020" name="Stud. Mycol.">
        <title>101 Dothideomycetes genomes: a test case for predicting lifestyles and emergence of pathogens.</title>
        <authorList>
            <person name="Haridas S."/>
            <person name="Albert R."/>
            <person name="Binder M."/>
            <person name="Bloem J."/>
            <person name="Labutti K."/>
            <person name="Salamov A."/>
            <person name="Andreopoulos B."/>
            <person name="Baker S."/>
            <person name="Barry K."/>
            <person name="Bills G."/>
            <person name="Bluhm B."/>
            <person name="Cannon C."/>
            <person name="Castanera R."/>
            <person name="Culley D."/>
            <person name="Daum C."/>
            <person name="Ezra D."/>
            <person name="Gonzalez J."/>
            <person name="Henrissat B."/>
            <person name="Kuo A."/>
            <person name="Liang C."/>
            <person name="Lipzen A."/>
            <person name="Lutzoni F."/>
            <person name="Magnuson J."/>
            <person name="Mondo S."/>
            <person name="Nolan M."/>
            <person name="Ohm R."/>
            <person name="Pangilinan J."/>
            <person name="Park H.-J."/>
            <person name="Ramirez L."/>
            <person name="Alfaro M."/>
            <person name="Sun H."/>
            <person name="Tritt A."/>
            <person name="Yoshinaga Y."/>
            <person name="Zwiers L.-H."/>
            <person name="Turgeon B."/>
            <person name="Goodwin S."/>
            <person name="Spatafora J."/>
            <person name="Crous P."/>
            <person name="Grigoriev I."/>
        </authorList>
    </citation>
    <scope>NUCLEOTIDE SEQUENCE</scope>
    <source>
        <strain evidence="1">CBS 113818</strain>
    </source>
</reference>
<keyword evidence="2" id="KW-1185">Reference proteome</keyword>
<dbReference type="OrthoDB" id="3797593at2759"/>
<dbReference type="EMBL" id="MU006247">
    <property type="protein sequence ID" value="KAF2819012.1"/>
    <property type="molecule type" value="Genomic_DNA"/>
</dbReference>
<dbReference type="AlphaFoldDB" id="A0A6A6ZD23"/>
<gene>
    <name evidence="1" type="ORF">CC86DRAFT_413388</name>
</gene>
<accession>A0A6A6ZD23</accession>
<evidence type="ECO:0000313" key="2">
    <source>
        <dbReference type="Proteomes" id="UP000799424"/>
    </source>
</evidence>